<sequence length="53" mass="6195">MDKTPTDKSLERQQKEERLAAKLRENLRRRKSQTRGRKDTGDDLDPGNKPQDS</sequence>
<evidence type="ECO:0000313" key="3">
    <source>
        <dbReference type="Proteomes" id="UP000256845"/>
    </source>
</evidence>
<dbReference type="AlphaFoldDB" id="A0A3D9HK68"/>
<keyword evidence="3" id="KW-1185">Reference proteome</keyword>
<feature type="compositionally biased region" description="Basic and acidic residues" evidence="1">
    <location>
        <begin position="1"/>
        <end position="26"/>
    </location>
</feature>
<dbReference type="RefSeq" id="WP_181905359.1">
    <property type="nucleotide sequence ID" value="NZ_QRDW01000005.1"/>
</dbReference>
<dbReference type="Proteomes" id="UP000256845">
    <property type="component" value="Unassembled WGS sequence"/>
</dbReference>
<accession>A0A3D9HK68</accession>
<gene>
    <name evidence="2" type="ORF">DFP90_105263</name>
</gene>
<organism evidence="2 3">
    <name type="scientific">Aestuariispira insulae</name>
    <dbReference type="NCBI Taxonomy" id="1461337"/>
    <lineage>
        <taxon>Bacteria</taxon>
        <taxon>Pseudomonadati</taxon>
        <taxon>Pseudomonadota</taxon>
        <taxon>Alphaproteobacteria</taxon>
        <taxon>Rhodospirillales</taxon>
        <taxon>Kiloniellaceae</taxon>
        <taxon>Aestuariispira</taxon>
    </lineage>
</organism>
<proteinExistence type="predicted"/>
<evidence type="ECO:0000313" key="2">
    <source>
        <dbReference type="EMBL" id="RED49890.1"/>
    </source>
</evidence>
<protein>
    <submittedName>
        <fullName evidence="2">Uncharacterized protein</fullName>
    </submittedName>
</protein>
<name>A0A3D9HK68_9PROT</name>
<dbReference type="EMBL" id="QRDW01000005">
    <property type="protein sequence ID" value="RED49890.1"/>
    <property type="molecule type" value="Genomic_DNA"/>
</dbReference>
<reference evidence="2 3" key="1">
    <citation type="submission" date="2018-07" db="EMBL/GenBank/DDBJ databases">
        <title>Genomic Encyclopedia of Type Strains, Phase III (KMG-III): the genomes of soil and plant-associated and newly described type strains.</title>
        <authorList>
            <person name="Whitman W."/>
        </authorList>
    </citation>
    <scope>NUCLEOTIDE SEQUENCE [LARGE SCALE GENOMIC DNA]</scope>
    <source>
        <strain evidence="2 3">CECT 8488</strain>
    </source>
</reference>
<comment type="caution">
    <text evidence="2">The sequence shown here is derived from an EMBL/GenBank/DDBJ whole genome shotgun (WGS) entry which is preliminary data.</text>
</comment>
<feature type="region of interest" description="Disordered" evidence="1">
    <location>
        <begin position="1"/>
        <end position="53"/>
    </location>
</feature>
<evidence type="ECO:0000256" key="1">
    <source>
        <dbReference type="SAM" id="MobiDB-lite"/>
    </source>
</evidence>